<evidence type="ECO:0000256" key="1">
    <source>
        <dbReference type="ARBA" id="ARBA00011900"/>
    </source>
</evidence>
<dbReference type="RefSeq" id="WP_121344395.1">
    <property type="nucleotide sequence ID" value="NZ_RBLG01000001.1"/>
</dbReference>
<keyword evidence="12" id="KW-1185">Reference proteome</keyword>
<dbReference type="SUPFAM" id="SSF53335">
    <property type="entry name" value="S-adenosyl-L-methionine-dependent methyltransferases"/>
    <property type="match status" value="1"/>
</dbReference>
<dbReference type="Proteomes" id="UP000276282">
    <property type="component" value="Unassembled WGS sequence"/>
</dbReference>
<dbReference type="OrthoDB" id="32195at2"/>
<keyword evidence="4" id="KW-0949">S-adenosyl-L-methionine</keyword>
<evidence type="ECO:0000313" key="11">
    <source>
        <dbReference type="EMBL" id="RKS55598.1"/>
    </source>
</evidence>
<dbReference type="InterPro" id="IPR002052">
    <property type="entry name" value="DNA_methylase_N6_adenine_CS"/>
</dbReference>
<evidence type="ECO:0000256" key="3">
    <source>
        <dbReference type="ARBA" id="ARBA00022679"/>
    </source>
</evidence>
<proteinExistence type="predicted"/>
<evidence type="ECO:0000256" key="4">
    <source>
        <dbReference type="ARBA" id="ARBA00022691"/>
    </source>
</evidence>
<dbReference type="InterPro" id="IPR029063">
    <property type="entry name" value="SAM-dependent_MTases_sf"/>
</dbReference>
<dbReference type="InterPro" id="IPR050953">
    <property type="entry name" value="N4_N6_ade-DNA_methylase"/>
</dbReference>
<dbReference type="GO" id="GO:0009007">
    <property type="term" value="F:site-specific DNA-methyltransferase (adenine-specific) activity"/>
    <property type="evidence" value="ECO:0007669"/>
    <property type="project" value="UniProtKB-EC"/>
</dbReference>
<dbReference type="EMBL" id="RBLG01000001">
    <property type="protein sequence ID" value="RKS55598.1"/>
    <property type="molecule type" value="Genomic_DNA"/>
</dbReference>
<name>A0A495PXL5_9FLAO</name>
<keyword evidence="11" id="KW-0378">Hydrolase</keyword>
<sequence>MALFQTSVLKKYLAQQDETAVDKAYRKYSKYFLNPEVQENIRSSKEEQFQATFLTELFVNVLDYTINPSPKYNLTTEYKNEKNNRKADGAILHNELTVAVVELKGTNTKDLESIRRQAFDYKVNHKGCRFVITSNFEKLRFYINDATDHEEFDLFQLTLKDFALLYLCLQKDNLLKAVPLKIKQDSLVKEEQITKDFYKDYSQFKRELYRDLVKRNKKKLKTTLQSDVNITDDLEHLNDLERLEKNIKLTLFKKSQKLIDRFLFIFFAEDRDLLEYNYTKKLLEDWQNVRKLDIDEPLYDRFKKHFSYLDQGRKNENGRSEIFAYNGGLFKPDPILDNLEIDDNLLYNHTYTLSTYDFESQVDVNILGHIFENSLNEIESITAEIVDGEFDKQKSKRKKDGVFYTPKYITKYIVENTIGKLCEEKKAELGFREEEYFKGRKNRKGFFLQKLVDILDTYRDWLLQITICDPACGSGAFLNQALDFLIKEHQYIDELKAKVLGGGLQFPDIENTILENNIYGVDLNEESVEIAKLSLWLRTAQPRRKLNDLSNNIKCGNSLIDSKAIAGDKAFQWENAFAKVFANGGFDVVIGNPPYGDYFSEKEKIYLLKRYRRSFSGTFDMYIFFFEVALDLLKNAGKLCYITPNTFIDYSQFSGIRDLLKAGNNIEQVIGLTNVFEDAIVDTAIISLEKNKNQTSSFLGNIIKTKLLSLDNTELSAISSTNLFSKGFVIRETKGMDVLKIITECTHKLSDKIKITQGITTGGNLAFLNTEKYFTDAKISPEYIHKVLKGKTINRYQILFDDEYILYSTKETNEQDQKKIANLLIPFEEKLSNKRETKSGKLPWYCLHWSRDEKDFNEPKILIRQTASEIIGVLDVSNYYPIDTIHTLNLIHKSDNNVNELKFILGLLNSLFFKFLYNWKLDEAGKVYPQIKKVNIEWIPLPNYTITEVDCMANLVNTVQVLIQDLNKLKYQFKRYLISKIQIVKISSNMENWQKIDSTEFIIELNKAIKTSNKQREKENQKLINILTKTDEFEWLDLFEKNKKKAQELQSQIDSIEQQIDAMAYELYGLSEDEIRIVENG</sequence>
<dbReference type="InterPro" id="IPR025931">
    <property type="entry name" value="TaqI_C"/>
</dbReference>
<dbReference type="PROSITE" id="PS00092">
    <property type="entry name" value="N6_MTASE"/>
    <property type="match status" value="1"/>
</dbReference>
<dbReference type="GO" id="GO:0004519">
    <property type="term" value="F:endonuclease activity"/>
    <property type="evidence" value="ECO:0007669"/>
    <property type="project" value="UniProtKB-KW"/>
</dbReference>
<keyword evidence="11" id="KW-0540">Nuclease</keyword>
<reference evidence="11 12" key="1">
    <citation type="submission" date="2018-10" db="EMBL/GenBank/DDBJ databases">
        <title>Genomic Encyclopedia of Archaeal and Bacterial Type Strains, Phase II (KMG-II): from individual species to whole genera.</title>
        <authorList>
            <person name="Goeker M."/>
        </authorList>
    </citation>
    <scope>NUCLEOTIDE SEQUENCE [LARGE SCALE GENOMIC DNA]</scope>
    <source>
        <strain evidence="11 12">DSM 19839</strain>
    </source>
</reference>
<dbReference type="GO" id="GO:0003677">
    <property type="term" value="F:DNA binding"/>
    <property type="evidence" value="ECO:0007669"/>
    <property type="project" value="UniProtKB-KW"/>
</dbReference>
<evidence type="ECO:0000259" key="9">
    <source>
        <dbReference type="Pfam" id="PF07669"/>
    </source>
</evidence>
<dbReference type="PANTHER" id="PTHR33841:SF1">
    <property type="entry name" value="DNA METHYLTRANSFERASE A"/>
    <property type="match status" value="1"/>
</dbReference>
<evidence type="ECO:0000256" key="7">
    <source>
        <dbReference type="ARBA" id="ARBA00047942"/>
    </source>
</evidence>
<keyword evidence="3" id="KW-0808">Transferase</keyword>
<feature type="domain" description="Type II methyltransferase M.TaqI-like" evidence="9">
    <location>
        <begin position="516"/>
        <end position="672"/>
    </location>
</feature>
<keyword evidence="5" id="KW-0680">Restriction system</keyword>
<feature type="coiled-coil region" evidence="8">
    <location>
        <begin position="1002"/>
        <end position="1066"/>
    </location>
</feature>
<organism evidence="11 12">
    <name type="scientific">Gillisia mitskevichiae</name>
    <dbReference type="NCBI Taxonomy" id="270921"/>
    <lineage>
        <taxon>Bacteria</taxon>
        <taxon>Pseudomonadati</taxon>
        <taxon>Bacteroidota</taxon>
        <taxon>Flavobacteriia</taxon>
        <taxon>Flavobacteriales</taxon>
        <taxon>Flavobacteriaceae</taxon>
        <taxon>Gillisia</taxon>
    </lineage>
</organism>
<evidence type="ECO:0000256" key="2">
    <source>
        <dbReference type="ARBA" id="ARBA00022603"/>
    </source>
</evidence>
<protein>
    <recommendedName>
        <fullName evidence="1">site-specific DNA-methyltransferase (adenine-specific)</fullName>
        <ecNumber evidence="1">2.1.1.72</ecNumber>
    </recommendedName>
</protein>
<comment type="caution">
    <text evidence="11">The sequence shown here is derived from an EMBL/GenBank/DDBJ whole genome shotgun (WGS) entry which is preliminary data.</text>
</comment>
<dbReference type="AlphaFoldDB" id="A0A495PXL5"/>
<keyword evidence="6" id="KW-0238">DNA-binding</keyword>
<gene>
    <name evidence="11" type="ORF">BC962_0565</name>
</gene>
<keyword evidence="2" id="KW-0489">Methyltransferase</keyword>
<dbReference type="GO" id="GO:0009307">
    <property type="term" value="P:DNA restriction-modification system"/>
    <property type="evidence" value="ECO:0007669"/>
    <property type="project" value="UniProtKB-KW"/>
</dbReference>
<dbReference type="InterPro" id="IPR011639">
    <property type="entry name" value="MethylTrfase_TaqI-like_dom"/>
</dbReference>
<dbReference type="Pfam" id="PF12950">
    <property type="entry name" value="TaqI_C"/>
    <property type="match status" value="1"/>
</dbReference>
<dbReference type="PRINTS" id="PR00507">
    <property type="entry name" value="N12N6MTFRASE"/>
</dbReference>
<evidence type="ECO:0000256" key="5">
    <source>
        <dbReference type="ARBA" id="ARBA00022747"/>
    </source>
</evidence>
<dbReference type="Gene3D" id="3.40.50.150">
    <property type="entry name" value="Vaccinia Virus protein VP39"/>
    <property type="match status" value="1"/>
</dbReference>
<dbReference type="PANTHER" id="PTHR33841">
    <property type="entry name" value="DNA METHYLTRANSFERASE YEEA-RELATED"/>
    <property type="match status" value="1"/>
</dbReference>
<dbReference type="EC" id="2.1.1.72" evidence="1"/>
<evidence type="ECO:0000256" key="8">
    <source>
        <dbReference type="SAM" id="Coils"/>
    </source>
</evidence>
<evidence type="ECO:0000259" key="10">
    <source>
        <dbReference type="Pfam" id="PF12950"/>
    </source>
</evidence>
<keyword evidence="11" id="KW-0255">Endonuclease</keyword>
<dbReference type="GO" id="GO:0032259">
    <property type="term" value="P:methylation"/>
    <property type="evidence" value="ECO:0007669"/>
    <property type="project" value="UniProtKB-KW"/>
</dbReference>
<accession>A0A495PXL5</accession>
<evidence type="ECO:0000256" key="6">
    <source>
        <dbReference type="ARBA" id="ARBA00023125"/>
    </source>
</evidence>
<feature type="domain" description="TaqI-like C-terminal specificity" evidence="10">
    <location>
        <begin position="786"/>
        <end position="941"/>
    </location>
</feature>
<dbReference type="Pfam" id="PF07669">
    <property type="entry name" value="Eco57I"/>
    <property type="match status" value="1"/>
</dbReference>
<evidence type="ECO:0000313" key="12">
    <source>
        <dbReference type="Proteomes" id="UP000276282"/>
    </source>
</evidence>
<keyword evidence="8" id="KW-0175">Coiled coil</keyword>
<comment type="catalytic activity">
    <reaction evidence="7">
        <text>a 2'-deoxyadenosine in DNA + S-adenosyl-L-methionine = an N(6)-methyl-2'-deoxyadenosine in DNA + S-adenosyl-L-homocysteine + H(+)</text>
        <dbReference type="Rhea" id="RHEA:15197"/>
        <dbReference type="Rhea" id="RHEA-COMP:12418"/>
        <dbReference type="Rhea" id="RHEA-COMP:12419"/>
        <dbReference type="ChEBI" id="CHEBI:15378"/>
        <dbReference type="ChEBI" id="CHEBI:57856"/>
        <dbReference type="ChEBI" id="CHEBI:59789"/>
        <dbReference type="ChEBI" id="CHEBI:90615"/>
        <dbReference type="ChEBI" id="CHEBI:90616"/>
        <dbReference type="EC" id="2.1.1.72"/>
    </reaction>
</comment>